<feature type="region of interest" description="Disordered" evidence="1">
    <location>
        <begin position="1"/>
        <end position="21"/>
    </location>
</feature>
<accession>A0AAJ0CAS5</accession>
<dbReference type="GO" id="GO:0005802">
    <property type="term" value="C:trans-Golgi network"/>
    <property type="evidence" value="ECO:0007669"/>
    <property type="project" value="TreeGrafter"/>
</dbReference>
<dbReference type="GO" id="GO:0140326">
    <property type="term" value="F:ATPase-coupled intramembrane lipid transporter activity"/>
    <property type="evidence" value="ECO:0007669"/>
    <property type="project" value="TreeGrafter"/>
</dbReference>
<reference evidence="2" key="1">
    <citation type="submission" date="2023-06" db="EMBL/GenBank/DDBJ databases">
        <title>Conoideocrella luteorostrata (Hypocreales: Clavicipitaceae), a potential biocontrol fungus for elongate hemlock scale in United States Christmas tree production areas.</title>
        <authorList>
            <person name="Barrett H."/>
            <person name="Lovett B."/>
            <person name="Macias A.M."/>
            <person name="Stajich J.E."/>
            <person name="Kasson M.T."/>
        </authorList>
    </citation>
    <scope>NUCLEOTIDE SEQUENCE</scope>
    <source>
        <strain evidence="2">ARSEF 14590</strain>
    </source>
</reference>
<dbReference type="Gene3D" id="2.70.150.10">
    <property type="entry name" value="Calcium-transporting ATPase, cytoplasmic transduction domain A"/>
    <property type="match status" value="1"/>
</dbReference>
<dbReference type="Proteomes" id="UP001251528">
    <property type="component" value="Unassembled WGS sequence"/>
</dbReference>
<dbReference type="PANTHER" id="PTHR24092:SF174">
    <property type="entry name" value="PHOSPHOLIPID-TRANSPORTING ATPASE DNF3-RELATED"/>
    <property type="match status" value="1"/>
</dbReference>
<dbReference type="GO" id="GO:0045332">
    <property type="term" value="P:phospholipid translocation"/>
    <property type="evidence" value="ECO:0007669"/>
    <property type="project" value="TreeGrafter"/>
</dbReference>
<dbReference type="GO" id="GO:0005886">
    <property type="term" value="C:plasma membrane"/>
    <property type="evidence" value="ECO:0007669"/>
    <property type="project" value="TreeGrafter"/>
</dbReference>
<dbReference type="AlphaFoldDB" id="A0AAJ0CAS5"/>
<dbReference type="InterPro" id="IPR008250">
    <property type="entry name" value="ATPase_P-typ_transduc_dom_A_sf"/>
</dbReference>
<gene>
    <name evidence="2" type="primary">DNF3_3</name>
    <name evidence="2" type="ORF">QQS21_012649</name>
</gene>
<evidence type="ECO:0000313" key="2">
    <source>
        <dbReference type="EMBL" id="KAK2589673.1"/>
    </source>
</evidence>
<keyword evidence="3" id="KW-1185">Reference proteome</keyword>
<proteinExistence type="predicted"/>
<evidence type="ECO:0000313" key="3">
    <source>
        <dbReference type="Proteomes" id="UP001251528"/>
    </source>
</evidence>
<dbReference type="GO" id="GO:0032456">
    <property type="term" value="P:endocytic recycling"/>
    <property type="evidence" value="ECO:0007669"/>
    <property type="project" value="TreeGrafter"/>
</dbReference>
<dbReference type="PANTHER" id="PTHR24092">
    <property type="entry name" value="PROBABLE PHOSPHOLIPID-TRANSPORTING ATPASE"/>
    <property type="match status" value="1"/>
</dbReference>
<sequence>MAANEDGYTSAQSGANRPDEKLYAWALTPSRPQPATMTARDEDAAFERGVRAKNVALAETGDWLHAQWRNIKVGDVVWLKRNAGVPADITLLHATGLNGITYIKTIASDGETNLKSEQACPLLAERCNTLDGIILTQATVVSEDPTIDRHIFGAFGMNASTHRPALVPHVWNRRL</sequence>
<comment type="caution">
    <text evidence="2">The sequence shown here is derived from an EMBL/GenBank/DDBJ whole genome shotgun (WGS) entry which is preliminary data.</text>
</comment>
<dbReference type="GO" id="GO:0006892">
    <property type="term" value="P:post-Golgi vesicle-mediated transport"/>
    <property type="evidence" value="ECO:0007669"/>
    <property type="project" value="TreeGrafter"/>
</dbReference>
<dbReference type="SUPFAM" id="SSF81653">
    <property type="entry name" value="Calcium ATPase, transduction domain A"/>
    <property type="match status" value="1"/>
</dbReference>
<protein>
    <submittedName>
        <fullName evidence="2">Drs2 neo1 protein</fullName>
    </submittedName>
</protein>
<evidence type="ECO:0000256" key="1">
    <source>
        <dbReference type="SAM" id="MobiDB-lite"/>
    </source>
</evidence>
<dbReference type="EMBL" id="JASWJB010000584">
    <property type="protein sequence ID" value="KAK2589673.1"/>
    <property type="molecule type" value="Genomic_DNA"/>
</dbReference>
<name>A0AAJ0CAS5_9HYPO</name>
<organism evidence="2 3">
    <name type="scientific">Conoideocrella luteorostrata</name>
    <dbReference type="NCBI Taxonomy" id="1105319"/>
    <lineage>
        <taxon>Eukaryota</taxon>
        <taxon>Fungi</taxon>
        <taxon>Dikarya</taxon>
        <taxon>Ascomycota</taxon>
        <taxon>Pezizomycotina</taxon>
        <taxon>Sordariomycetes</taxon>
        <taxon>Hypocreomycetidae</taxon>
        <taxon>Hypocreales</taxon>
        <taxon>Clavicipitaceae</taxon>
        <taxon>Conoideocrella</taxon>
    </lineage>
</organism>